<dbReference type="PANTHER" id="PTHR13663:SF2">
    <property type="entry name" value="SIMILAR TO RIKEN CDNA 6430548M08"/>
    <property type="match status" value="1"/>
</dbReference>
<dbReference type="EMBL" id="JBJKFK010001156">
    <property type="protein sequence ID" value="KAL3313909.1"/>
    <property type="molecule type" value="Genomic_DNA"/>
</dbReference>
<protein>
    <recommendedName>
        <fullName evidence="2">SBF1/SBF2 domain-containing protein</fullName>
    </recommendedName>
</protein>
<evidence type="ECO:0000259" key="2">
    <source>
        <dbReference type="Pfam" id="PF12335"/>
    </source>
</evidence>
<dbReference type="InterPro" id="IPR022096">
    <property type="entry name" value="SBF1/SBF2"/>
</dbReference>
<dbReference type="Pfam" id="PF12335">
    <property type="entry name" value="SBF2"/>
    <property type="match status" value="1"/>
</dbReference>
<dbReference type="PANTHER" id="PTHR13663">
    <property type="entry name" value="SIMILAR TO RIKEN CDNA 6430548M08"/>
    <property type="match status" value="1"/>
</dbReference>
<feature type="region of interest" description="Disordered" evidence="1">
    <location>
        <begin position="1"/>
        <end position="21"/>
    </location>
</feature>
<gene>
    <name evidence="3" type="ORF">Ciccas_007486</name>
</gene>
<dbReference type="Proteomes" id="UP001626550">
    <property type="component" value="Unassembled WGS sequence"/>
</dbReference>
<feature type="region of interest" description="Disordered" evidence="1">
    <location>
        <begin position="72"/>
        <end position="97"/>
    </location>
</feature>
<evidence type="ECO:0000313" key="3">
    <source>
        <dbReference type="EMBL" id="KAL3313909.1"/>
    </source>
</evidence>
<accession>A0ABD2Q2T1</accession>
<evidence type="ECO:0000256" key="1">
    <source>
        <dbReference type="SAM" id="MobiDB-lite"/>
    </source>
</evidence>
<dbReference type="AlphaFoldDB" id="A0ABD2Q2T1"/>
<evidence type="ECO:0000313" key="4">
    <source>
        <dbReference type="Proteomes" id="UP001626550"/>
    </source>
</evidence>
<proteinExistence type="predicted"/>
<name>A0ABD2Q2T1_9PLAT</name>
<dbReference type="InterPro" id="IPR039872">
    <property type="entry name" value="KIAA0513"/>
</dbReference>
<sequence>MNGLKGLFKGTEESPKTNSESATIGGFFSSTGASAGGFFSSVAAKGDGLFSNLSNKLGGMTLGSTEDNQDAVIVSSGNNSSSASEYGDGGDKAVYNDESDPLARADSIDSLESLSEENAKMYRKDIADLLRKLLELNPQVTVAEQKRFQGYLTHHTGRSIFAKKLRDESQFVHKFSVQKGVFDKLAEYMLMALKECEQADDMSPATILMQISFLIYHEEVSASGQATQHFLFTRMRELKLWKSIRFWNAAFFIVISRERAKAPKPADTS</sequence>
<reference evidence="3 4" key="1">
    <citation type="submission" date="2024-11" db="EMBL/GenBank/DDBJ databases">
        <title>Adaptive evolution of stress response genes in parasites aligns with host niche diversity.</title>
        <authorList>
            <person name="Hahn C."/>
            <person name="Resl P."/>
        </authorList>
    </citation>
    <scope>NUCLEOTIDE SEQUENCE [LARGE SCALE GENOMIC DNA]</scope>
    <source>
        <strain evidence="3">EGGRZ-B1_66</strain>
        <tissue evidence="3">Body</tissue>
    </source>
</reference>
<organism evidence="3 4">
    <name type="scientific">Cichlidogyrus casuarinus</name>
    <dbReference type="NCBI Taxonomy" id="1844966"/>
    <lineage>
        <taxon>Eukaryota</taxon>
        <taxon>Metazoa</taxon>
        <taxon>Spiralia</taxon>
        <taxon>Lophotrochozoa</taxon>
        <taxon>Platyhelminthes</taxon>
        <taxon>Monogenea</taxon>
        <taxon>Monopisthocotylea</taxon>
        <taxon>Dactylogyridea</taxon>
        <taxon>Ancyrocephalidae</taxon>
        <taxon>Cichlidogyrus</taxon>
    </lineage>
</organism>
<keyword evidence="4" id="KW-1185">Reference proteome</keyword>
<comment type="caution">
    <text evidence="3">The sequence shown here is derived from an EMBL/GenBank/DDBJ whole genome shotgun (WGS) entry which is preliminary data.</text>
</comment>
<feature type="compositionally biased region" description="Low complexity" evidence="1">
    <location>
        <begin position="75"/>
        <end position="84"/>
    </location>
</feature>
<feature type="domain" description="SBF1/SBF2" evidence="2">
    <location>
        <begin position="153"/>
        <end position="255"/>
    </location>
</feature>